<comment type="caution">
    <text evidence="3">The sequence shown here is derived from an EMBL/GenBank/DDBJ whole genome shotgun (WGS) entry which is preliminary data.</text>
</comment>
<dbReference type="EMBL" id="BMIA01000008">
    <property type="protein sequence ID" value="GGH55125.1"/>
    <property type="molecule type" value="Genomic_DNA"/>
</dbReference>
<proteinExistence type="predicted"/>
<evidence type="ECO:0000313" key="3">
    <source>
        <dbReference type="EMBL" id="GGH55125.1"/>
    </source>
</evidence>
<keyword evidence="1" id="KW-0175">Coiled coil</keyword>
<name>A0ABQ1ZBJ5_9BACT</name>
<feature type="compositionally biased region" description="Acidic residues" evidence="2">
    <location>
        <begin position="271"/>
        <end position="285"/>
    </location>
</feature>
<evidence type="ECO:0000256" key="2">
    <source>
        <dbReference type="SAM" id="MobiDB-lite"/>
    </source>
</evidence>
<evidence type="ECO:0000256" key="1">
    <source>
        <dbReference type="SAM" id="Coils"/>
    </source>
</evidence>
<reference evidence="4" key="1">
    <citation type="journal article" date="2019" name="Int. J. Syst. Evol. Microbiol.">
        <title>The Global Catalogue of Microorganisms (GCM) 10K type strain sequencing project: providing services to taxonomists for standard genome sequencing and annotation.</title>
        <authorList>
            <consortium name="The Broad Institute Genomics Platform"/>
            <consortium name="The Broad Institute Genome Sequencing Center for Infectious Disease"/>
            <person name="Wu L."/>
            <person name="Ma J."/>
        </authorList>
    </citation>
    <scope>NUCLEOTIDE SEQUENCE [LARGE SCALE GENOMIC DNA]</scope>
    <source>
        <strain evidence="4">CGMCC 1.15288</strain>
    </source>
</reference>
<dbReference type="Proteomes" id="UP000600214">
    <property type="component" value="Unassembled WGS sequence"/>
</dbReference>
<gene>
    <name evidence="3" type="ORF">GCM10007423_62320</name>
</gene>
<keyword evidence="4" id="KW-1185">Reference proteome</keyword>
<dbReference type="RefSeq" id="WP_188939237.1">
    <property type="nucleotide sequence ID" value="NZ_BMIA01000008.1"/>
</dbReference>
<feature type="coiled-coil region" evidence="1">
    <location>
        <begin position="1236"/>
        <end position="1266"/>
    </location>
</feature>
<evidence type="ECO:0000313" key="4">
    <source>
        <dbReference type="Proteomes" id="UP000600214"/>
    </source>
</evidence>
<accession>A0ABQ1ZBJ5</accession>
<protein>
    <submittedName>
        <fullName evidence="3">Uncharacterized protein</fullName>
    </submittedName>
</protein>
<organism evidence="3 4">
    <name type="scientific">Dyadobacter endophyticus</name>
    <dbReference type="NCBI Taxonomy" id="1749036"/>
    <lineage>
        <taxon>Bacteria</taxon>
        <taxon>Pseudomonadati</taxon>
        <taxon>Bacteroidota</taxon>
        <taxon>Cytophagia</taxon>
        <taxon>Cytophagales</taxon>
        <taxon>Spirosomataceae</taxon>
        <taxon>Dyadobacter</taxon>
    </lineage>
</organism>
<feature type="region of interest" description="Disordered" evidence="2">
    <location>
        <begin position="260"/>
        <end position="285"/>
    </location>
</feature>
<sequence length="1550" mass="172155">MSDLFNPVTKIAELSDAFPILLFPLRLETRFKTAGTARELWLRVFPDDCNINHKEEQLSESELRNAKSFWTEIWKADGDETLEKGAWKSLVNSHGAGRAGWIVSHYKPLNPQPADLQFPDDATVTTSPTSWTKAPKAIALPDRFVAIGYNGSAKQIFLFDQNVSENLSVGPDPSLPADKQIKKDANGDLIVNEDLQWMVDFEKAVAAGMGVKIPMNTAGAAIGFDKLFVVGVRYSTDQDKSQALLEKLLSDHFESKGGFELLRQGTPTNNTDDEDSGASSVEDPDESFARIFKKSTEFDESDDFATKSDGQKLADLLGIDPGILKKVPHANGSDQLEANAMNTALFPATLGYFMEEMMTPLFTDDLINRTKTFFADYVSGRGPAPAIRIGKQPYGILPVTAYSRLKFPAPQTGPVLAPRKNLQTIFLNKLHRLLMQMDSSWSSLVPEVSRISKNNADPQQTLLNVLGLHPNSVEFHQRYAQSAKQLYNQLILQKDVAFAGTIDHALDEIRKDIASAVDRDNLFNISSLPISKKYFLGGANLLSGPLVDDLPISESVPVRPYTADGNKNYLEWLATSNAETIRTQDFGGRAAPNAILYLLLRHALMLAQADAAARLNITKDPTKKLSDFFDPDFIGVQREGGRSKFESLYAADRNITGNDTQKLVEYIYKPEILDKSAETKRLKDTIEAIQILVNTPTARLERLLVEHLDCCNYRIDAWLTGLTNYKLSEQRKIGQPERKNSKGIFMGAYGWLTDVRPNRKVLADIQLSPELDRVLNREAGKPLQTYADNLGYIHAPSLNQAATAAVLRSAYESNKHSGDGNPFAVNLTSNRVRVANQFLDGIRNGQSLAALLGYQFERGLHDRAGEIELDSYIYPLRKVFPLVADNLKDTLSDPAESITTVQANHVVDGLKLVAQIQKSGTSTFPFGLPPFAGLNESSPQAIAINAEAARILDINDAISDLVVAEQAYQMVQGNFERAAGVADAFSKGSYPPEINVVQTPRSGVTLTQKVAVQFDTDADPSASPSSIAMTPRAKAEPGINQWLADILPPPEKVLCQVDYIKPGSALTSVEVSQTDLGVQPIDLLYLLNLDSEQFMTELDDRISHFVRYQISEHPKTEVKINYTRPIDPADKSKVSFFELAALIRSLRQILIGSKPLDQNTFTLPGSGQQLAPIVDDVQFKNRVSALRNELEMLKTQIDSLLAAHSGTSIDDLIEKTSTLFLKLALYENSQTGIGFMQQANSDNDDTEAENRRLVSLQEDIETALKNIQKSVTDKLVTCADLIQKANAATVNSDKISLLQSAFKKLLGEDALVLMHFRLAEQEGNAFESSFTNSNQLLAFTRTHEKRSFPVDDWLAGVSRVREKVWHWENVALLSAAFKPENAVELTPLQFPFRENDRWAAMKFKNEKDEADTFAINSDTLLYTAHFAQPFDKTKTQCGIVIDEWTEVIPSKEQNTGIAFHYDQPNSEPPQTMLLVTPPDFTGSWEWDNLLTALEETLEMAKKRAVEPAMLEKTRYAQFLPTTMMAVTLHWITVATNLAINNNVYQRIENN</sequence>